<dbReference type="Proteomes" id="UP000321927">
    <property type="component" value="Unassembled WGS sequence"/>
</dbReference>
<evidence type="ECO:0000313" key="8">
    <source>
        <dbReference type="EMBL" id="TXD77355.1"/>
    </source>
</evidence>
<evidence type="ECO:0000256" key="1">
    <source>
        <dbReference type="ARBA" id="ARBA00002190"/>
    </source>
</evidence>
<gene>
    <name evidence="8" type="ORF">ESW18_11125</name>
    <name evidence="7" type="ORF">LV84_01413</name>
</gene>
<dbReference type="InterPro" id="IPR001207">
    <property type="entry name" value="Transposase_mutator"/>
</dbReference>
<evidence type="ECO:0000256" key="3">
    <source>
        <dbReference type="ARBA" id="ARBA00022578"/>
    </source>
</evidence>
<dbReference type="PANTHER" id="PTHR33217:SF8">
    <property type="entry name" value="MUTATOR FAMILY TRANSPOSASE"/>
    <property type="match status" value="1"/>
</dbReference>
<keyword evidence="5 6" id="KW-0233">DNA recombination</keyword>
<dbReference type="GO" id="GO:0003677">
    <property type="term" value="F:DNA binding"/>
    <property type="evidence" value="ECO:0007669"/>
    <property type="project" value="UniProtKB-UniRule"/>
</dbReference>
<dbReference type="Pfam" id="PF00872">
    <property type="entry name" value="Transposase_mut"/>
    <property type="match status" value="1"/>
</dbReference>
<protein>
    <recommendedName>
        <fullName evidence="6">Mutator family transposase</fullName>
    </recommendedName>
</protein>
<dbReference type="PROSITE" id="PS50062">
    <property type="entry name" value="BCL2_FAMILY"/>
    <property type="match status" value="1"/>
</dbReference>
<name>A0A2W7T828_9BACT</name>
<sequence length="412" mass="47491">MTKKRTLEELFSDPQTSERLKERLYSKKGLLGKESPFSEILQGMVDTMLDAEIESFLTEERASGTANKRNGKTGKRVISEIGDLHVSTPRDRKGHFEPELIGKRQRELTSGLDDQILALYAQGNSIEDVRRLLEDIYGVSISAGRISQITDKVLPEIQEWRTRGLQSFYPVVYLDAIHFKVRQDGKYINSAFYTVYSVDWEGNRDVLGLYINSGGEGARKWGLVMEDLKARGVADILVVCTDDLHSFSEQIQEVFPYSIIKKCIVHQMRNSLKYVDEGDRKAVVKDLRQIYTSTTEEGAKTALSAFEVVWGKKYKYIVKQWNENWGELMAFLDFPTSMRKMIYTTNPVEALHRIMRKLVKSKAAWVSETALLKQLYLSINKNEKSWKRKAYGWTAIQRDIMEKYPERIPLKN</sequence>
<evidence type="ECO:0000256" key="6">
    <source>
        <dbReference type="RuleBase" id="RU365089"/>
    </source>
</evidence>
<organism evidence="7 9">
    <name type="scientific">Algoriphagus ratkowskyi</name>
    <dbReference type="NCBI Taxonomy" id="57028"/>
    <lineage>
        <taxon>Bacteria</taxon>
        <taxon>Pseudomonadati</taxon>
        <taxon>Bacteroidota</taxon>
        <taxon>Cytophagia</taxon>
        <taxon>Cytophagales</taxon>
        <taxon>Cyclobacteriaceae</taxon>
        <taxon>Algoriphagus</taxon>
    </lineage>
</organism>
<dbReference type="NCBIfam" id="NF033543">
    <property type="entry name" value="transpos_IS256"/>
    <property type="match status" value="1"/>
</dbReference>
<dbReference type="EMBL" id="QKZU01000004">
    <property type="protein sequence ID" value="PZX59382.1"/>
    <property type="molecule type" value="Genomic_DNA"/>
</dbReference>
<evidence type="ECO:0000256" key="5">
    <source>
        <dbReference type="ARBA" id="ARBA00023172"/>
    </source>
</evidence>
<comment type="caution">
    <text evidence="7">The sequence shown here is derived from an EMBL/GenBank/DDBJ whole genome shotgun (WGS) entry which is preliminary data.</text>
</comment>
<dbReference type="GO" id="GO:0004803">
    <property type="term" value="F:transposase activity"/>
    <property type="evidence" value="ECO:0007669"/>
    <property type="project" value="UniProtKB-UniRule"/>
</dbReference>
<evidence type="ECO:0000313" key="10">
    <source>
        <dbReference type="Proteomes" id="UP000321927"/>
    </source>
</evidence>
<evidence type="ECO:0000256" key="2">
    <source>
        <dbReference type="ARBA" id="ARBA00010961"/>
    </source>
</evidence>
<keyword evidence="3 6" id="KW-0815">Transposition</keyword>
<dbReference type="EMBL" id="VORV01000007">
    <property type="protein sequence ID" value="TXD77355.1"/>
    <property type="molecule type" value="Genomic_DNA"/>
</dbReference>
<dbReference type="GO" id="GO:0006313">
    <property type="term" value="P:DNA transposition"/>
    <property type="evidence" value="ECO:0007669"/>
    <property type="project" value="UniProtKB-UniRule"/>
</dbReference>
<evidence type="ECO:0000313" key="9">
    <source>
        <dbReference type="Proteomes" id="UP000249115"/>
    </source>
</evidence>
<proteinExistence type="inferred from homology"/>
<comment type="function">
    <text evidence="1 6">Required for the transposition of the insertion element.</text>
</comment>
<evidence type="ECO:0000256" key="4">
    <source>
        <dbReference type="ARBA" id="ARBA00023125"/>
    </source>
</evidence>
<dbReference type="Proteomes" id="UP000249115">
    <property type="component" value="Unassembled WGS sequence"/>
</dbReference>
<reference evidence="8 10" key="2">
    <citation type="submission" date="2019-08" db="EMBL/GenBank/DDBJ databases">
        <title>Genome of Algoriphagus ratkowskyi IC026.</title>
        <authorList>
            <person name="Bowman J.P."/>
        </authorList>
    </citation>
    <scope>NUCLEOTIDE SEQUENCE [LARGE SCALE GENOMIC DNA]</scope>
    <source>
        <strain evidence="8 10">IC026</strain>
    </source>
</reference>
<accession>A0A2W7T828</accession>
<evidence type="ECO:0000313" key="7">
    <source>
        <dbReference type="EMBL" id="PZX59382.1"/>
    </source>
</evidence>
<dbReference type="OrthoDB" id="9779930at2"/>
<reference evidence="7 9" key="1">
    <citation type="submission" date="2018-06" db="EMBL/GenBank/DDBJ databases">
        <title>Genomic Encyclopedia of Archaeal and Bacterial Type Strains, Phase II (KMG-II): from individual species to whole genera.</title>
        <authorList>
            <person name="Goeker M."/>
        </authorList>
    </citation>
    <scope>NUCLEOTIDE SEQUENCE [LARGE SCALE GENOMIC DNA]</scope>
    <source>
        <strain evidence="7 9">DSM 22686</strain>
    </source>
</reference>
<keyword evidence="10" id="KW-1185">Reference proteome</keyword>
<dbReference type="AlphaFoldDB" id="A0A2W7T828"/>
<dbReference type="RefSeq" id="WP_086501275.1">
    <property type="nucleotide sequence ID" value="NZ_MSSV01000007.1"/>
</dbReference>
<dbReference type="InterPro" id="IPR002475">
    <property type="entry name" value="Bcl2-like"/>
</dbReference>
<keyword evidence="6" id="KW-0814">Transposable element</keyword>
<dbReference type="PANTHER" id="PTHR33217">
    <property type="entry name" value="TRANSPOSASE FOR INSERTION SEQUENCE ELEMENT IS1081"/>
    <property type="match status" value="1"/>
</dbReference>
<keyword evidence="4 6" id="KW-0238">DNA-binding</keyword>
<comment type="similarity">
    <text evidence="2 6">Belongs to the transposase mutator family.</text>
</comment>